<reference evidence="1 2" key="1">
    <citation type="journal article" date="2014" name="Genome Biol. Evol.">
        <title>The genome of the myxosporean Thelohanellus kitauei shows adaptations to nutrient acquisition within its fish host.</title>
        <authorList>
            <person name="Yang Y."/>
            <person name="Xiong J."/>
            <person name="Zhou Z."/>
            <person name="Huo F."/>
            <person name="Miao W."/>
            <person name="Ran C."/>
            <person name="Liu Y."/>
            <person name="Zhang J."/>
            <person name="Feng J."/>
            <person name="Wang M."/>
            <person name="Wang M."/>
            <person name="Wang L."/>
            <person name="Yao B."/>
        </authorList>
    </citation>
    <scope>NUCLEOTIDE SEQUENCE [LARGE SCALE GENOMIC DNA]</scope>
    <source>
        <strain evidence="1">Wuqing</strain>
    </source>
</reference>
<keyword evidence="2" id="KW-1185">Reference proteome</keyword>
<dbReference type="AlphaFoldDB" id="A0A0C2N8N8"/>
<organism evidence="1 2">
    <name type="scientific">Thelohanellus kitauei</name>
    <name type="common">Myxosporean</name>
    <dbReference type="NCBI Taxonomy" id="669202"/>
    <lineage>
        <taxon>Eukaryota</taxon>
        <taxon>Metazoa</taxon>
        <taxon>Cnidaria</taxon>
        <taxon>Myxozoa</taxon>
        <taxon>Myxosporea</taxon>
        <taxon>Bivalvulida</taxon>
        <taxon>Platysporina</taxon>
        <taxon>Myxobolidae</taxon>
        <taxon>Thelohanellus</taxon>
    </lineage>
</organism>
<comment type="caution">
    <text evidence="1">The sequence shown here is derived from an EMBL/GenBank/DDBJ whole genome shotgun (WGS) entry which is preliminary data.</text>
</comment>
<dbReference type="InterPro" id="IPR011990">
    <property type="entry name" value="TPR-like_helical_dom_sf"/>
</dbReference>
<gene>
    <name evidence="1" type="ORF">RF11_15184</name>
</gene>
<evidence type="ECO:0000313" key="1">
    <source>
        <dbReference type="EMBL" id="KII72675.1"/>
    </source>
</evidence>
<dbReference type="Pfam" id="PF14938">
    <property type="entry name" value="SNAP"/>
    <property type="match status" value="1"/>
</dbReference>
<dbReference type="Proteomes" id="UP000031668">
    <property type="component" value="Unassembled WGS sequence"/>
</dbReference>
<name>A0A0C2N8N8_THEKT</name>
<dbReference type="Gene3D" id="1.25.40.10">
    <property type="entry name" value="Tetratricopeptide repeat domain"/>
    <property type="match status" value="1"/>
</dbReference>
<sequence>MKTNRFQQGNKKTEAVKYCLSCNRPVNKVTEEYYSIVRDGKDNQRSEKFKGILTLTSEAGKAFVKAAEFANSKKMHFITVIARYEKAAECFLRAKDSQAFTNYVKAIDLYFKNGKIEKAIECCFRWGNNCAQELGDSNKAEELYKKGEEMRGEHKSSHSCVITNFEEKDYGQDCDKALDTKEKLCAGIVLVRMINCPSMFLNEGHSELVHVKVLQRIQTSIKKENNFH</sequence>
<dbReference type="EMBL" id="JWZT01001146">
    <property type="protein sequence ID" value="KII72675.1"/>
    <property type="molecule type" value="Genomic_DNA"/>
</dbReference>
<proteinExistence type="predicted"/>
<accession>A0A0C2N8N8</accession>
<protein>
    <recommendedName>
        <fullName evidence="3">Alpha-soluble NSF attachment protein</fullName>
    </recommendedName>
</protein>
<evidence type="ECO:0000313" key="2">
    <source>
        <dbReference type="Proteomes" id="UP000031668"/>
    </source>
</evidence>
<dbReference type="SUPFAM" id="SSF48452">
    <property type="entry name" value="TPR-like"/>
    <property type="match status" value="1"/>
</dbReference>
<evidence type="ECO:0008006" key="3">
    <source>
        <dbReference type="Google" id="ProtNLM"/>
    </source>
</evidence>